<protein>
    <recommendedName>
        <fullName evidence="9">Glycosyltransferase RgtA/B/C/D-like domain-containing protein</fullName>
    </recommendedName>
</protein>
<feature type="transmembrane region" description="Helical" evidence="8">
    <location>
        <begin position="216"/>
        <end position="235"/>
    </location>
</feature>
<keyword evidence="3" id="KW-0328">Glycosyltransferase</keyword>
<dbReference type="Pfam" id="PF13231">
    <property type="entry name" value="PMT_2"/>
    <property type="match status" value="1"/>
</dbReference>
<feature type="transmembrane region" description="Helical" evidence="8">
    <location>
        <begin position="382"/>
        <end position="405"/>
    </location>
</feature>
<evidence type="ECO:0000256" key="4">
    <source>
        <dbReference type="ARBA" id="ARBA00022679"/>
    </source>
</evidence>
<evidence type="ECO:0000256" key="1">
    <source>
        <dbReference type="ARBA" id="ARBA00004651"/>
    </source>
</evidence>
<dbReference type="EMBL" id="SIRE01000012">
    <property type="protein sequence ID" value="TBL77277.1"/>
    <property type="molecule type" value="Genomic_DNA"/>
</dbReference>
<feature type="transmembrane region" description="Helical" evidence="8">
    <location>
        <begin position="71"/>
        <end position="87"/>
    </location>
</feature>
<dbReference type="AlphaFoldDB" id="A0A4Q9DP70"/>
<reference evidence="10 11" key="1">
    <citation type="submission" date="2019-02" db="EMBL/GenBank/DDBJ databases">
        <title>Paenibacillus sp. nov., isolated from surface-sterilized tissue of Thalictrum simplex L.</title>
        <authorList>
            <person name="Tuo L."/>
        </authorList>
    </citation>
    <scope>NUCLEOTIDE SEQUENCE [LARGE SCALE GENOMIC DNA]</scope>
    <source>
        <strain evidence="10 11">N2SHLJ1</strain>
    </source>
</reference>
<dbReference type="PANTHER" id="PTHR33908:SF11">
    <property type="entry name" value="MEMBRANE PROTEIN"/>
    <property type="match status" value="1"/>
</dbReference>
<keyword evidence="7 8" id="KW-0472">Membrane</keyword>
<evidence type="ECO:0000256" key="5">
    <source>
        <dbReference type="ARBA" id="ARBA00022692"/>
    </source>
</evidence>
<keyword evidence="2" id="KW-1003">Cell membrane</keyword>
<feature type="transmembrane region" description="Helical" evidence="8">
    <location>
        <begin position="14"/>
        <end position="33"/>
    </location>
</feature>
<feature type="transmembrane region" description="Helical" evidence="8">
    <location>
        <begin position="94"/>
        <end position="116"/>
    </location>
</feature>
<feature type="transmembrane region" description="Helical" evidence="8">
    <location>
        <begin position="136"/>
        <end position="159"/>
    </location>
</feature>
<dbReference type="PANTHER" id="PTHR33908">
    <property type="entry name" value="MANNOSYLTRANSFERASE YKCB-RELATED"/>
    <property type="match status" value="1"/>
</dbReference>
<name>A0A4Q9DP70_9BACL</name>
<sequence length="421" mass="48997">MLLQLYHKLKDRDFIYYIPLALLSLDVRLRYLLYLLSSGKGLPYSEDAQWYIDYAQNLIATFSIGHEMNDLMYIGFNVLLALLLAIVKDPLIVMYIQVVTAALSVILVYKIARILFNRTTAILAGYFFHDLWDITLWTVYVLADSFFISLLLLCVYFLLQFKDTGKKAYKILFIVSAIYMLVFKPTGIVMVMFIAIYLLLNTHRETIFTFLKKHRLAIGGSLTILIIASLSLYLGHKLDPLITSMQFNAKKVLYNIYAKGWIYDKPSNYDHFFRPDYTINIFNSLILSFLIHNWDHILVIYARRALAFLGRWVWDIDLHSKRGIVKFADNLMPSLLFILSTVSAFKTGTFRKASILWLIVLAIFIFCIVFFIDGLYRYRAPAIPFIVIIVGYGAERIIYAAIYMIKKYTGKLLWKKKKYSL</sequence>
<dbReference type="InterPro" id="IPR038731">
    <property type="entry name" value="RgtA/B/C-like"/>
</dbReference>
<evidence type="ECO:0000259" key="9">
    <source>
        <dbReference type="Pfam" id="PF13231"/>
    </source>
</evidence>
<dbReference type="OrthoDB" id="2514438at2"/>
<keyword evidence="5 8" id="KW-0812">Transmembrane</keyword>
<evidence type="ECO:0000256" key="2">
    <source>
        <dbReference type="ARBA" id="ARBA00022475"/>
    </source>
</evidence>
<accession>A0A4Q9DP70</accession>
<proteinExistence type="predicted"/>
<evidence type="ECO:0000313" key="11">
    <source>
        <dbReference type="Proteomes" id="UP000293142"/>
    </source>
</evidence>
<organism evidence="10 11">
    <name type="scientific">Paenibacillus thalictri</name>
    <dbReference type="NCBI Taxonomy" id="2527873"/>
    <lineage>
        <taxon>Bacteria</taxon>
        <taxon>Bacillati</taxon>
        <taxon>Bacillota</taxon>
        <taxon>Bacilli</taxon>
        <taxon>Bacillales</taxon>
        <taxon>Paenibacillaceae</taxon>
        <taxon>Paenibacillus</taxon>
    </lineage>
</organism>
<dbReference type="RefSeq" id="WP_131014668.1">
    <property type="nucleotide sequence ID" value="NZ_SIRE01000012.1"/>
</dbReference>
<evidence type="ECO:0000313" key="10">
    <source>
        <dbReference type="EMBL" id="TBL77277.1"/>
    </source>
</evidence>
<dbReference type="GO" id="GO:0016763">
    <property type="term" value="F:pentosyltransferase activity"/>
    <property type="evidence" value="ECO:0007669"/>
    <property type="project" value="TreeGrafter"/>
</dbReference>
<comment type="subcellular location">
    <subcellularLocation>
        <location evidence="1">Cell membrane</location>
        <topology evidence="1">Multi-pass membrane protein</topology>
    </subcellularLocation>
</comment>
<dbReference type="InterPro" id="IPR050297">
    <property type="entry name" value="LipidA_mod_glycosyltrf_83"/>
</dbReference>
<comment type="caution">
    <text evidence="10">The sequence shown here is derived from an EMBL/GenBank/DDBJ whole genome shotgun (WGS) entry which is preliminary data.</text>
</comment>
<dbReference type="Proteomes" id="UP000293142">
    <property type="component" value="Unassembled WGS sequence"/>
</dbReference>
<evidence type="ECO:0000256" key="6">
    <source>
        <dbReference type="ARBA" id="ARBA00022989"/>
    </source>
</evidence>
<feature type="domain" description="Glycosyltransferase RgtA/B/C/D-like" evidence="9">
    <location>
        <begin position="78"/>
        <end position="229"/>
    </location>
</feature>
<dbReference type="GO" id="GO:0009103">
    <property type="term" value="P:lipopolysaccharide biosynthetic process"/>
    <property type="evidence" value="ECO:0007669"/>
    <property type="project" value="UniProtKB-ARBA"/>
</dbReference>
<evidence type="ECO:0000256" key="7">
    <source>
        <dbReference type="ARBA" id="ARBA00023136"/>
    </source>
</evidence>
<evidence type="ECO:0000256" key="3">
    <source>
        <dbReference type="ARBA" id="ARBA00022676"/>
    </source>
</evidence>
<evidence type="ECO:0000256" key="8">
    <source>
        <dbReference type="SAM" id="Phobius"/>
    </source>
</evidence>
<gene>
    <name evidence="10" type="ORF">EYB31_17485</name>
</gene>
<keyword evidence="11" id="KW-1185">Reference proteome</keyword>
<feature type="transmembrane region" description="Helical" evidence="8">
    <location>
        <begin position="355"/>
        <end position="376"/>
    </location>
</feature>
<feature type="transmembrane region" description="Helical" evidence="8">
    <location>
        <begin position="171"/>
        <end position="196"/>
    </location>
</feature>
<keyword evidence="4" id="KW-0808">Transferase</keyword>
<keyword evidence="6 8" id="KW-1133">Transmembrane helix</keyword>
<dbReference type="GO" id="GO:0005886">
    <property type="term" value="C:plasma membrane"/>
    <property type="evidence" value="ECO:0007669"/>
    <property type="project" value="UniProtKB-SubCell"/>
</dbReference>